<dbReference type="Proteomes" id="UP000186922">
    <property type="component" value="Unassembled WGS sequence"/>
</dbReference>
<comment type="caution">
    <text evidence="1">The sequence shown here is derived from an EMBL/GenBank/DDBJ whole genome shotgun (WGS) entry which is preliminary data.</text>
</comment>
<sequence length="276" mass="31010">MDSRVFRECEGEGFQKVIDAVIYVAKRHKGVLEAKDLMPTAKTVSSHVTSQARALREKDGPRVKDILLNRGGCITLDGWTEDYTKTNLSEEDCKNVTFVGDAAPNMIKSFNLKNRAPMKRISCACHMLNTCLANAVNRRPNSQFKLSDDGLPVLKLFQQCKELVTYCKQAYLFRELSAAPKQSVDTRWNSNLDMLDSIIRIYEELGDLLQARDEEDKLPGPLGFLQAVADLLRPFKTATEALSAATSPTLQLVVEHFLEIRSHVKNPLAPEYHDLP</sequence>
<dbReference type="InterPro" id="IPR052717">
    <property type="entry name" value="Vacuolar_transposase_reg"/>
</dbReference>
<dbReference type="EMBL" id="BDGG01000006">
    <property type="protein sequence ID" value="GAV00473.1"/>
    <property type="molecule type" value="Genomic_DNA"/>
</dbReference>
<organism evidence="1 2">
    <name type="scientific">Ramazzottius varieornatus</name>
    <name type="common">Water bear</name>
    <name type="synonym">Tardigrade</name>
    <dbReference type="NCBI Taxonomy" id="947166"/>
    <lineage>
        <taxon>Eukaryota</taxon>
        <taxon>Metazoa</taxon>
        <taxon>Ecdysozoa</taxon>
        <taxon>Tardigrada</taxon>
        <taxon>Eutardigrada</taxon>
        <taxon>Parachela</taxon>
        <taxon>Hypsibioidea</taxon>
        <taxon>Ramazzottiidae</taxon>
        <taxon>Ramazzottius</taxon>
    </lineage>
</organism>
<proteinExistence type="predicted"/>
<dbReference type="Gene3D" id="1.10.10.1070">
    <property type="entry name" value="Zinc finger, BED domain-containing"/>
    <property type="match status" value="1"/>
</dbReference>
<dbReference type="AlphaFoldDB" id="A0A1D1VK33"/>
<dbReference type="GO" id="GO:0005634">
    <property type="term" value="C:nucleus"/>
    <property type="evidence" value="ECO:0007669"/>
    <property type="project" value="TreeGrafter"/>
</dbReference>
<reference evidence="1 2" key="1">
    <citation type="journal article" date="2016" name="Nat. Commun.">
        <title>Extremotolerant tardigrade genome and improved radiotolerance of human cultured cells by tardigrade-unique protein.</title>
        <authorList>
            <person name="Hashimoto T."/>
            <person name="Horikawa D.D."/>
            <person name="Saito Y."/>
            <person name="Kuwahara H."/>
            <person name="Kozuka-Hata H."/>
            <person name="Shin-I T."/>
            <person name="Minakuchi Y."/>
            <person name="Ohishi K."/>
            <person name="Motoyama A."/>
            <person name="Aizu T."/>
            <person name="Enomoto A."/>
            <person name="Kondo K."/>
            <person name="Tanaka S."/>
            <person name="Hara Y."/>
            <person name="Koshikawa S."/>
            <person name="Sagara H."/>
            <person name="Miura T."/>
            <person name="Yokobori S."/>
            <person name="Miyagawa K."/>
            <person name="Suzuki Y."/>
            <person name="Kubo T."/>
            <person name="Oyama M."/>
            <person name="Kohara Y."/>
            <person name="Fujiyama A."/>
            <person name="Arakawa K."/>
            <person name="Katayama T."/>
            <person name="Toyoda A."/>
            <person name="Kunieda T."/>
        </authorList>
    </citation>
    <scope>NUCLEOTIDE SEQUENCE [LARGE SCALE GENOMIC DNA]</scope>
    <source>
        <strain evidence="1 2">YOKOZUNA-1</strain>
    </source>
</reference>
<evidence type="ECO:0000313" key="2">
    <source>
        <dbReference type="Proteomes" id="UP000186922"/>
    </source>
</evidence>
<dbReference type="SUPFAM" id="SSF140996">
    <property type="entry name" value="Hermes dimerisation domain"/>
    <property type="match status" value="1"/>
</dbReference>
<protein>
    <submittedName>
        <fullName evidence="1">Uncharacterized protein</fullName>
    </submittedName>
</protein>
<dbReference type="SUPFAM" id="SSF53098">
    <property type="entry name" value="Ribonuclease H-like"/>
    <property type="match status" value="1"/>
</dbReference>
<evidence type="ECO:0000313" key="1">
    <source>
        <dbReference type="EMBL" id="GAV00473.1"/>
    </source>
</evidence>
<dbReference type="PANTHER" id="PTHR46169:SF29">
    <property type="entry name" value="DNA REPLICATION-RELATED ELEMENT FACTOR, ISOFORM A"/>
    <property type="match status" value="1"/>
</dbReference>
<accession>A0A1D1VK33</accession>
<gene>
    <name evidence="1" type="primary">RvY_11316-1</name>
    <name evidence="1" type="synonym">RvY_11316.1</name>
    <name evidence="1" type="ORF">RvY_11316</name>
</gene>
<dbReference type="GO" id="GO:0006357">
    <property type="term" value="P:regulation of transcription by RNA polymerase II"/>
    <property type="evidence" value="ECO:0007669"/>
    <property type="project" value="TreeGrafter"/>
</dbReference>
<dbReference type="OrthoDB" id="10047691at2759"/>
<keyword evidence="2" id="KW-1185">Reference proteome</keyword>
<dbReference type="InterPro" id="IPR012337">
    <property type="entry name" value="RNaseH-like_sf"/>
</dbReference>
<dbReference type="PANTHER" id="PTHR46169">
    <property type="entry name" value="DNA REPLICATION-RELATED ELEMENT FACTOR, ISOFORM A"/>
    <property type="match status" value="1"/>
</dbReference>
<name>A0A1D1VK33_RAMVA</name>